<evidence type="ECO:0000313" key="3">
    <source>
        <dbReference type="EMBL" id="VWP00381.1"/>
    </source>
</evidence>
<dbReference type="PANTHER" id="PTHR10622:SF10">
    <property type="entry name" value="HET DOMAIN-CONTAINING PROTEIN"/>
    <property type="match status" value="1"/>
</dbReference>
<organism evidence="3">
    <name type="scientific">Ganoderma boninense</name>
    <dbReference type="NCBI Taxonomy" id="34458"/>
    <lineage>
        <taxon>Eukaryota</taxon>
        <taxon>Fungi</taxon>
        <taxon>Dikarya</taxon>
        <taxon>Basidiomycota</taxon>
        <taxon>Agaricomycotina</taxon>
        <taxon>Agaricomycetes</taxon>
        <taxon>Polyporales</taxon>
        <taxon>Polyporaceae</taxon>
        <taxon>Ganoderma</taxon>
    </lineage>
</organism>
<dbReference type="InterPro" id="IPR010730">
    <property type="entry name" value="HET"/>
</dbReference>
<name>A0A5K1K3K7_9APHY</name>
<dbReference type="Pfam" id="PF26640">
    <property type="entry name" value="DUF8212"/>
    <property type="match status" value="1"/>
</dbReference>
<dbReference type="EC" id="3.5.2.6" evidence="3"/>
<sequence>MWLLRTSTGELEHFNSPDDVKGGYAILSHVWQQPEMSFQELQALRAQPSSSQDTLLARASSKIRECCRLAASHGYQWLWIDTCCIDRSSSAELSEAVNSMFAWYSRAHVCYAYLYDVPTSGSLHRRASAFRTSRWFTRGWTLQELIAPRNLVFMSQDWTMIGTKASLASLLEEITGIDADVLTFRRSVADVSVARRMWWASTRKTTRIEDEAYSLMGLFGVHMPTIYGEGARAFPRLQEEILKRTSDQTLFAWGNVLPVRTSPLRERITFSNFHHDSHLFAPSPAAFCNSANMTTIPVHVAFKNALTTLGIHPNELEGAPKAKGKATDKQSPYSIPLPDYTVTTAGVRSRMLVLESSKGDLAVAIAVLAVRDESTGSGVGLLLRRRRYKESKLKYPRYHIGVSVRGMREWLSLRYRMAQVEWAAHALSFGESAIAAAWKQLYISHRAASRKPARPPSAATHAAFRFVFPRWLPVELRKVGFEPDVPLPMMRTDADKLSGGGSLQRFTFTHGATGEAFRIQIGQCGGSPWATANIIPGAASHPDDATGPAAVVPATPQPSVNWKHGFDCGKNGVDAWPNGTKTFGDSNRSVQLTFTRMNEGATHLLDIRLGGPCSTAIGYIRDLKEAYFGSAAKAVPP</sequence>
<feature type="domain" description="Heterokaryon incompatibility" evidence="1">
    <location>
        <begin position="24"/>
        <end position="118"/>
    </location>
</feature>
<feature type="domain" description="DUF8212" evidence="2">
    <location>
        <begin position="232"/>
        <end position="304"/>
    </location>
</feature>
<protein>
    <submittedName>
        <fullName evidence="3">Beta-lactamase (EC)</fullName>
        <ecNumber evidence="3">3.5.2.6</ecNumber>
    </submittedName>
</protein>
<keyword evidence="3" id="KW-0378">Hydrolase</keyword>
<dbReference type="GO" id="GO:0008800">
    <property type="term" value="F:beta-lactamase activity"/>
    <property type="evidence" value="ECO:0007669"/>
    <property type="project" value="UniProtKB-EC"/>
</dbReference>
<dbReference type="EMBL" id="LR728424">
    <property type="protein sequence ID" value="VWP00381.1"/>
    <property type="molecule type" value="Genomic_DNA"/>
</dbReference>
<gene>
    <name evidence="3" type="primary">Q6PT92</name>
</gene>
<accession>A0A5K1K3K7</accession>
<dbReference type="Pfam" id="PF06985">
    <property type="entry name" value="HET"/>
    <property type="match status" value="1"/>
</dbReference>
<dbReference type="InterPro" id="IPR058525">
    <property type="entry name" value="DUF8212"/>
</dbReference>
<reference evidence="3" key="1">
    <citation type="submission" date="2019-10" db="EMBL/GenBank/DDBJ databases">
        <authorList>
            <person name="Nor Muhammad N."/>
        </authorList>
    </citation>
    <scope>NUCLEOTIDE SEQUENCE</scope>
</reference>
<dbReference type="AlphaFoldDB" id="A0A5K1K3K7"/>
<proteinExistence type="predicted"/>
<dbReference type="PANTHER" id="PTHR10622">
    <property type="entry name" value="HET DOMAIN-CONTAINING PROTEIN"/>
    <property type="match status" value="1"/>
</dbReference>
<evidence type="ECO:0000259" key="2">
    <source>
        <dbReference type="Pfam" id="PF26640"/>
    </source>
</evidence>
<evidence type="ECO:0000259" key="1">
    <source>
        <dbReference type="Pfam" id="PF06985"/>
    </source>
</evidence>